<reference evidence="1 2" key="1">
    <citation type="submission" date="2021-03" db="EMBL/GenBank/DDBJ databases">
        <title>Genomic Encyclopedia of Type Strains, Phase IV (KMG-IV): sequencing the most valuable type-strain genomes for metagenomic binning, comparative biology and taxonomic classification.</title>
        <authorList>
            <person name="Goeker M."/>
        </authorList>
    </citation>
    <scope>NUCLEOTIDE SEQUENCE [LARGE SCALE GENOMIC DNA]</scope>
    <source>
        <strain evidence="1 2">DSM 13372</strain>
    </source>
</reference>
<evidence type="ECO:0008006" key="3">
    <source>
        <dbReference type="Google" id="ProtNLM"/>
    </source>
</evidence>
<evidence type="ECO:0000313" key="1">
    <source>
        <dbReference type="EMBL" id="MBP2236297.1"/>
    </source>
</evidence>
<gene>
    <name evidence="1" type="ORF">J2Z31_002811</name>
</gene>
<dbReference type="RefSeq" id="WP_028002642.1">
    <property type="nucleotide sequence ID" value="NZ_JAGILA010000003.1"/>
</dbReference>
<proteinExistence type="predicted"/>
<accession>A0ABS4R361</accession>
<protein>
    <recommendedName>
        <fullName evidence="3">Metallo-beta-lactamase domain-containing protein</fullName>
    </recommendedName>
</protein>
<organism evidence="1 2">
    <name type="scientific">Sinorhizobium kostiense</name>
    <dbReference type="NCBI Taxonomy" id="76747"/>
    <lineage>
        <taxon>Bacteria</taxon>
        <taxon>Pseudomonadati</taxon>
        <taxon>Pseudomonadota</taxon>
        <taxon>Alphaproteobacteria</taxon>
        <taxon>Hyphomicrobiales</taxon>
        <taxon>Rhizobiaceae</taxon>
        <taxon>Sinorhizobium/Ensifer group</taxon>
        <taxon>Sinorhizobium</taxon>
    </lineage>
</organism>
<sequence length="437" mass="47156">MNPFLVFPVPPELPRMPDRLYAKLDDVMEDVKRGRNELLLGAVDADWFDRPGNFGLLGRGDTRLRAIDLAPIFFLEIDIFGQAGGPWVVATGERIGDQWIEIIIAPSGDSRLYRNLFGDPEPVTVLSAHVVSTQTSDALDEMHSLDEWTISDDDLTAHVANLKHPKIERLAVYDVGQGSANGFSEAICIPRLYFDFGGGSRSHTKTRPHAIPHFCLSAPPLMVLSHWHDDHWSSGPIVTRSLSLTWIAPFQSVTSPHLAFAASIVSAGGRLLVTSVASFSFGNALFHRATGTSRNDSGYWVQVDPPGAGEPFFFPADASYQHIGPRAPLTVQGIAATHHGGDWKNAMLPPSAGAASLCRSIFSYGLFPTGASNTYGHPTTRSTADHNKVGFVQLDTPLRTGGRSGNGTGHVHLDWAGSAIPSAPCGNSACYQNLDQA</sequence>
<comment type="caution">
    <text evidence="1">The sequence shown here is derived from an EMBL/GenBank/DDBJ whole genome shotgun (WGS) entry which is preliminary data.</text>
</comment>
<keyword evidence="2" id="KW-1185">Reference proteome</keyword>
<evidence type="ECO:0000313" key="2">
    <source>
        <dbReference type="Proteomes" id="UP000730739"/>
    </source>
</evidence>
<dbReference type="Proteomes" id="UP000730739">
    <property type="component" value="Unassembled WGS sequence"/>
</dbReference>
<dbReference type="EMBL" id="JAGILA010000003">
    <property type="protein sequence ID" value="MBP2236297.1"/>
    <property type="molecule type" value="Genomic_DNA"/>
</dbReference>
<name>A0ABS4R361_9HYPH</name>